<keyword evidence="1" id="KW-0732">Signal</keyword>
<evidence type="ECO:0000313" key="3">
    <source>
        <dbReference type="Proteomes" id="UP001169063"/>
    </source>
</evidence>
<feature type="signal peptide" evidence="1">
    <location>
        <begin position="1"/>
        <end position="23"/>
    </location>
</feature>
<dbReference type="PANTHER" id="PTHR11803">
    <property type="entry name" value="2-IMINOBUTANOATE/2-IMINOPROPANOATE DEAMINASE RIDA"/>
    <property type="match status" value="1"/>
</dbReference>
<accession>A0ABT8SHM0</accession>
<gene>
    <name evidence="2" type="ORF">Q0812_01105</name>
</gene>
<dbReference type="EMBL" id="JAUKTR010000001">
    <property type="protein sequence ID" value="MDO1558024.1"/>
    <property type="molecule type" value="Genomic_DNA"/>
</dbReference>
<evidence type="ECO:0000313" key="2">
    <source>
        <dbReference type="EMBL" id="MDO1558024.1"/>
    </source>
</evidence>
<dbReference type="GO" id="GO:0016787">
    <property type="term" value="F:hydrolase activity"/>
    <property type="evidence" value="ECO:0007669"/>
    <property type="project" value="UniProtKB-KW"/>
</dbReference>
<evidence type="ECO:0000256" key="1">
    <source>
        <dbReference type="SAM" id="SignalP"/>
    </source>
</evidence>
<dbReference type="RefSeq" id="WP_302108448.1">
    <property type="nucleotide sequence ID" value="NZ_JAUKTR010000001.1"/>
</dbReference>
<dbReference type="SUPFAM" id="SSF55298">
    <property type="entry name" value="YjgF-like"/>
    <property type="match status" value="1"/>
</dbReference>
<dbReference type="Proteomes" id="UP001169063">
    <property type="component" value="Unassembled WGS sequence"/>
</dbReference>
<protein>
    <submittedName>
        <fullName evidence="2">Rid family hydrolase</fullName>
    </submittedName>
</protein>
<comment type="caution">
    <text evidence="2">The sequence shown here is derived from an EMBL/GenBank/DDBJ whole genome shotgun (WGS) entry which is preliminary data.</text>
</comment>
<proteinExistence type="predicted"/>
<keyword evidence="3" id="KW-1185">Reference proteome</keyword>
<dbReference type="InterPro" id="IPR035959">
    <property type="entry name" value="RutC-like_sf"/>
</dbReference>
<name>A0ABT8SHM0_9CAUL</name>
<organism evidence="2 3">
    <name type="scientific">Peiella sedimenti</name>
    <dbReference type="NCBI Taxonomy" id="3061083"/>
    <lineage>
        <taxon>Bacteria</taxon>
        <taxon>Pseudomonadati</taxon>
        <taxon>Pseudomonadota</taxon>
        <taxon>Alphaproteobacteria</taxon>
        <taxon>Caulobacterales</taxon>
        <taxon>Caulobacteraceae</taxon>
        <taxon>Peiella</taxon>
    </lineage>
</organism>
<dbReference type="InterPro" id="IPR006175">
    <property type="entry name" value="YjgF/YER057c/UK114"/>
</dbReference>
<reference evidence="2" key="1">
    <citation type="submission" date="2023-07" db="EMBL/GenBank/DDBJ databases">
        <title>Brevundimonas soil sp. nov., isolated from the soil of chemical plant.</title>
        <authorList>
            <person name="Wu N."/>
        </authorList>
    </citation>
    <scope>NUCLEOTIDE SEQUENCE</scope>
    <source>
        <strain evidence="2">XZ-24</strain>
    </source>
</reference>
<dbReference type="Pfam" id="PF01042">
    <property type="entry name" value="Ribonuc_L-PSP"/>
    <property type="match status" value="1"/>
</dbReference>
<sequence>MTRLPLALALPLACALIALPAAAQEYPRRIEAPGGEVIIPSAGSQRAYDEIGYAPARRAGDTLYVSGAIAGAAPGEGTDAAAFEAQVRRTFQHLQRTLTAAGVTFNDVVMINSFHVWEGPGFSGTRMEQVTIIDRVKREFITGPHPAWTAVGTTGLLAPGGVVEIQLIVHAPQS</sequence>
<dbReference type="Gene3D" id="3.30.1330.40">
    <property type="entry name" value="RutC-like"/>
    <property type="match status" value="1"/>
</dbReference>
<dbReference type="PANTHER" id="PTHR11803:SF44">
    <property type="entry name" value="RUTC FAMILY PROTEIN YJGH"/>
    <property type="match status" value="1"/>
</dbReference>
<keyword evidence="2" id="KW-0378">Hydrolase</keyword>
<feature type="chain" id="PRO_5045369980" evidence="1">
    <location>
        <begin position="24"/>
        <end position="174"/>
    </location>
</feature>